<keyword evidence="1" id="KW-0411">Iron-sulfur</keyword>
<dbReference type="GO" id="GO:0005737">
    <property type="term" value="C:cytoplasm"/>
    <property type="evidence" value="ECO:0007669"/>
    <property type="project" value="TreeGrafter"/>
</dbReference>
<dbReference type="InterPro" id="IPR045055">
    <property type="entry name" value="DNA2/NAM7-like"/>
</dbReference>
<reference evidence="3 4" key="1">
    <citation type="journal article" date="2019" name="Gigascience">
        <title>Whole-genome sequence of the oriental lung fluke Paragonimus westermani.</title>
        <authorList>
            <person name="Oey H."/>
            <person name="Zakrzewski M."/>
            <person name="Narain K."/>
            <person name="Devi K.R."/>
            <person name="Agatsuma T."/>
            <person name="Nawaratna S."/>
            <person name="Gobert G.N."/>
            <person name="Jones M.K."/>
            <person name="Ragan M.A."/>
            <person name="McManus D.P."/>
            <person name="Krause L."/>
        </authorList>
    </citation>
    <scope>NUCLEOTIDE SEQUENCE [LARGE SCALE GENOMIC DNA]</scope>
    <source>
        <strain evidence="3 4">IND2009</strain>
    </source>
</reference>
<comment type="subcellular location">
    <subcellularLocation>
        <location evidence="1">Nucleus</location>
    </subcellularLocation>
    <subcellularLocation>
        <location evidence="1">Chromosome</location>
    </subcellularLocation>
</comment>
<evidence type="ECO:0000256" key="1">
    <source>
        <dbReference type="RuleBase" id="RU367041"/>
    </source>
</evidence>
<keyword evidence="1" id="KW-0511">Multifunctional enzyme</keyword>
<dbReference type="EC" id="3.6.4.12" evidence="1"/>
<keyword evidence="1" id="KW-0227">DNA damage</keyword>
<dbReference type="GO" id="GO:0017108">
    <property type="term" value="F:5'-flap endonuclease activity"/>
    <property type="evidence" value="ECO:0007669"/>
    <property type="project" value="UniProtKB-UniRule"/>
</dbReference>
<keyword evidence="1" id="KW-0238">DNA-binding</keyword>
<gene>
    <name evidence="3" type="ORF">DEA37_0014621</name>
</gene>
<dbReference type="AlphaFoldDB" id="A0A5J4N4A6"/>
<keyword evidence="1" id="KW-0234">DNA repair</keyword>
<evidence type="ECO:0000313" key="3">
    <source>
        <dbReference type="EMBL" id="KAA3670366.1"/>
    </source>
</evidence>
<dbReference type="GO" id="GO:0046872">
    <property type="term" value="F:metal ion binding"/>
    <property type="evidence" value="ECO:0007669"/>
    <property type="project" value="UniProtKB-UniRule"/>
</dbReference>
<dbReference type="GO" id="GO:0005694">
    <property type="term" value="C:chromosome"/>
    <property type="evidence" value="ECO:0007669"/>
    <property type="project" value="UniProtKB-SubCell"/>
</dbReference>
<dbReference type="GO" id="GO:0006281">
    <property type="term" value="P:DNA repair"/>
    <property type="evidence" value="ECO:0007669"/>
    <property type="project" value="UniProtKB-KW"/>
</dbReference>
<dbReference type="Pfam" id="PF13086">
    <property type="entry name" value="AAA_11"/>
    <property type="match status" value="1"/>
</dbReference>
<comment type="caution">
    <text evidence="3">The sequence shown here is derived from an EMBL/GenBank/DDBJ whole genome shotgun (WGS) entry which is preliminary data.</text>
</comment>
<comment type="catalytic activity">
    <reaction evidence="1">
        <text>ATP + H2O = ADP + phosphate + H(+)</text>
        <dbReference type="Rhea" id="RHEA:13065"/>
        <dbReference type="ChEBI" id="CHEBI:15377"/>
        <dbReference type="ChEBI" id="CHEBI:15378"/>
        <dbReference type="ChEBI" id="CHEBI:30616"/>
        <dbReference type="ChEBI" id="CHEBI:43474"/>
        <dbReference type="ChEBI" id="CHEBI:456216"/>
        <dbReference type="EC" id="3.6.4.12"/>
    </reaction>
</comment>
<keyword evidence="1" id="KW-0540">Nuclease</keyword>
<dbReference type="GO" id="GO:0033567">
    <property type="term" value="P:DNA replication, Okazaki fragment processing"/>
    <property type="evidence" value="ECO:0007669"/>
    <property type="project" value="UniProtKB-UniRule"/>
</dbReference>
<dbReference type="Proteomes" id="UP000324629">
    <property type="component" value="Unassembled WGS sequence"/>
</dbReference>
<dbReference type="GO" id="GO:0051539">
    <property type="term" value="F:4 iron, 4 sulfur cluster binding"/>
    <property type="evidence" value="ECO:0007669"/>
    <property type="project" value="UniProtKB-UniRule"/>
</dbReference>
<evidence type="ECO:0000313" key="4">
    <source>
        <dbReference type="Proteomes" id="UP000324629"/>
    </source>
</evidence>
<feature type="domain" description="DNA2/NAM7 helicase helicase" evidence="2">
    <location>
        <begin position="51"/>
        <end position="151"/>
    </location>
</feature>
<comment type="function">
    <text evidence="1">Key enzyme involved in DNA replication and DNA repair. Involved in Okazaki fragments processing by cleaving long flaps that escape FEN1: flaps that are longer than 27 nucleotides are coated by replication protein A complex (RPA), leading to recruit DNA2 which cleaves the flap until it is too short to bind RPA and becomes a substrate for FEN1. Also involved in 5'-end resection of DNA during double-strand break (DSB) repair by mediating the cleavage of 5'-ssDNA.</text>
</comment>
<accession>A0A5J4N4A6</accession>
<keyword evidence="1" id="KW-0539">Nucleus</keyword>
<sequence length="168" mass="18775">MQLNLSNLLGLMQNSPICDYLRGLIIDGTQPLFRGTLSKQVVSDIRGILKHLNTCQRTAILRVLMAKHYVLIKGYPGTGKTETLSSLVRVLARLQKKVLVVTHTHSAVDNLLTRLIKCGEKRVLRLGSVERIAPELVDHCFEHRLNAYCTTNPFSDPSACIQGWIENA</sequence>
<dbReference type="GO" id="GO:0017116">
    <property type="term" value="F:single-stranded DNA helicase activity"/>
    <property type="evidence" value="ECO:0007669"/>
    <property type="project" value="UniProtKB-UniRule"/>
</dbReference>
<keyword evidence="1" id="KW-0004">4Fe-4S</keyword>
<keyword evidence="1" id="KW-0479">Metal-binding</keyword>
<dbReference type="PANTHER" id="PTHR10887">
    <property type="entry name" value="DNA2/NAM7 HELICASE FAMILY"/>
    <property type="match status" value="1"/>
</dbReference>
<keyword evidence="1" id="KW-0408">Iron</keyword>
<keyword evidence="1" id="KW-0378">Hydrolase</keyword>
<organism evidence="3 4">
    <name type="scientific">Paragonimus westermani</name>
    <dbReference type="NCBI Taxonomy" id="34504"/>
    <lineage>
        <taxon>Eukaryota</taxon>
        <taxon>Metazoa</taxon>
        <taxon>Spiralia</taxon>
        <taxon>Lophotrochozoa</taxon>
        <taxon>Platyhelminthes</taxon>
        <taxon>Trematoda</taxon>
        <taxon>Digenea</taxon>
        <taxon>Plagiorchiida</taxon>
        <taxon>Troglotremata</taxon>
        <taxon>Troglotrematidae</taxon>
        <taxon>Paragonimus</taxon>
    </lineage>
</organism>
<dbReference type="InterPro" id="IPR041677">
    <property type="entry name" value="DNA2/NAM7_AAA_11"/>
</dbReference>
<dbReference type="EMBL" id="QNGE01011147">
    <property type="protein sequence ID" value="KAA3670366.1"/>
    <property type="molecule type" value="Genomic_DNA"/>
</dbReference>
<dbReference type="EC" id="3.1.-.-" evidence="1"/>
<dbReference type="InterPro" id="IPR027417">
    <property type="entry name" value="P-loop_NTPase"/>
</dbReference>
<keyword evidence="1" id="KW-0235">DNA replication</keyword>
<dbReference type="GO" id="GO:0071932">
    <property type="term" value="P:replication fork reversal"/>
    <property type="evidence" value="ECO:0007669"/>
    <property type="project" value="TreeGrafter"/>
</dbReference>
<feature type="non-terminal residue" evidence="3">
    <location>
        <position position="168"/>
    </location>
</feature>
<name>A0A5J4N4A6_9TREM</name>
<dbReference type="GO" id="GO:0003677">
    <property type="term" value="F:DNA binding"/>
    <property type="evidence" value="ECO:0007669"/>
    <property type="project" value="UniProtKB-UniRule"/>
</dbReference>
<evidence type="ECO:0000259" key="2">
    <source>
        <dbReference type="Pfam" id="PF13086"/>
    </source>
</evidence>
<keyword evidence="1" id="KW-0067">ATP-binding</keyword>
<dbReference type="GO" id="GO:0005634">
    <property type="term" value="C:nucleus"/>
    <property type="evidence" value="ECO:0007669"/>
    <property type="project" value="UniProtKB-SubCell"/>
</dbReference>
<keyword evidence="1" id="KW-0158">Chromosome</keyword>
<proteinExistence type="inferred from homology"/>
<keyword evidence="4" id="KW-1185">Reference proteome</keyword>
<dbReference type="GO" id="GO:0005524">
    <property type="term" value="F:ATP binding"/>
    <property type="evidence" value="ECO:0007669"/>
    <property type="project" value="UniProtKB-UniRule"/>
</dbReference>
<comment type="similarity">
    <text evidence="1">Belongs to the DNA2/NAM7 helicase family.</text>
</comment>
<keyword evidence="1" id="KW-0547">Nucleotide-binding</keyword>
<dbReference type="SUPFAM" id="SSF52540">
    <property type="entry name" value="P-loop containing nucleoside triphosphate hydrolases"/>
    <property type="match status" value="1"/>
</dbReference>
<protein>
    <recommendedName>
        <fullName evidence="1">DNA replication ATP-dependent helicase/nuclease</fullName>
        <ecNumber evidence="1">3.1.-.-</ecNumber>
        <ecNumber evidence="1">3.6.4.12</ecNumber>
    </recommendedName>
</protein>
<dbReference type="PANTHER" id="PTHR10887:SF433">
    <property type="entry name" value="DNA REPLICATION ATP-DEPENDENT HELICASE_NUCLEASE DNA2"/>
    <property type="match status" value="1"/>
</dbReference>
<dbReference type="Gene3D" id="3.40.50.300">
    <property type="entry name" value="P-loop containing nucleotide triphosphate hydrolases"/>
    <property type="match status" value="1"/>
</dbReference>
<keyword evidence="1" id="KW-0347">Helicase</keyword>